<dbReference type="HOGENOM" id="CLU_010194_9_1_1"/>
<reference evidence="3" key="3">
    <citation type="submission" date="2015-02" db="UniProtKB">
        <authorList>
            <consortium name="EnsemblProtists"/>
        </authorList>
    </citation>
    <scope>IDENTIFICATION</scope>
    <source>
        <strain evidence="3">DAOM BR144</strain>
    </source>
</reference>
<organism evidence="3 4">
    <name type="scientific">Globisporangium ultimum (strain ATCC 200006 / CBS 805.95 / DAOM BR144)</name>
    <name type="common">Pythium ultimum</name>
    <dbReference type="NCBI Taxonomy" id="431595"/>
    <lineage>
        <taxon>Eukaryota</taxon>
        <taxon>Sar</taxon>
        <taxon>Stramenopiles</taxon>
        <taxon>Oomycota</taxon>
        <taxon>Peronosporomycetes</taxon>
        <taxon>Pythiales</taxon>
        <taxon>Pythiaceae</taxon>
        <taxon>Globisporangium</taxon>
    </lineage>
</organism>
<keyword evidence="2" id="KW-0560">Oxidoreductase</keyword>
<dbReference type="PANTHER" id="PTHR43544:SF7">
    <property type="entry name" value="NADB-LER2"/>
    <property type="match status" value="1"/>
</dbReference>
<dbReference type="InParanoid" id="K3XCQ0"/>
<dbReference type="PANTHER" id="PTHR43544">
    <property type="entry name" value="SHORT-CHAIN DEHYDROGENASE/REDUCTASE"/>
    <property type="match status" value="1"/>
</dbReference>
<evidence type="ECO:0000313" key="4">
    <source>
        <dbReference type="Proteomes" id="UP000019132"/>
    </source>
</evidence>
<dbReference type="Gene3D" id="3.40.50.720">
    <property type="entry name" value="NAD(P)-binding Rossmann-like Domain"/>
    <property type="match status" value="2"/>
</dbReference>
<dbReference type="InterPro" id="IPR036291">
    <property type="entry name" value="NAD(P)-bd_dom_sf"/>
</dbReference>
<keyword evidence="1" id="KW-0521">NADP</keyword>
<evidence type="ECO:0008006" key="5">
    <source>
        <dbReference type="Google" id="ProtNLM"/>
    </source>
</evidence>
<accession>K3XCQ0</accession>
<dbReference type="Pfam" id="PF00106">
    <property type="entry name" value="adh_short"/>
    <property type="match status" value="1"/>
</dbReference>
<dbReference type="EMBL" id="ADOS01001277">
    <property type="status" value="NOT_ANNOTATED_CDS"/>
    <property type="molecule type" value="Genomic_DNA"/>
</dbReference>
<name>K3XCQ0_GLOUD</name>
<dbReference type="GO" id="GO:0005737">
    <property type="term" value="C:cytoplasm"/>
    <property type="evidence" value="ECO:0007669"/>
    <property type="project" value="TreeGrafter"/>
</dbReference>
<dbReference type="AlphaFoldDB" id="K3XCQ0"/>
<proteinExistence type="predicted"/>
<evidence type="ECO:0000256" key="2">
    <source>
        <dbReference type="ARBA" id="ARBA00023002"/>
    </source>
</evidence>
<keyword evidence="4" id="KW-1185">Reference proteome</keyword>
<dbReference type="EnsemblProtists" id="PYU1_T014999">
    <property type="protein sequence ID" value="PYU1_T014999"/>
    <property type="gene ID" value="PYU1_G014968"/>
</dbReference>
<sequence length="191" mass="20767">MVQKTVLITGSSRTIGLKFAEKYVKLGWNVIGAARTPATAGKIVQLDTSDETSILSAVKELGDKAIDLLINNAGIYIDSGTLASTTKDDLLKQFEVNTIGPFLVTRAFTLQLWPSTDQQMLSKSRRLAIDLKKDKIGAFVMRPGWVQTDMNNGSGAITTDTSVNGLVSVIGKLTLQDTGKFYNYAGKTYPW</sequence>
<evidence type="ECO:0000256" key="1">
    <source>
        <dbReference type="ARBA" id="ARBA00022857"/>
    </source>
</evidence>
<dbReference type="SUPFAM" id="SSF51735">
    <property type="entry name" value="NAD(P)-binding Rossmann-fold domains"/>
    <property type="match status" value="1"/>
</dbReference>
<dbReference type="GO" id="GO:0016491">
    <property type="term" value="F:oxidoreductase activity"/>
    <property type="evidence" value="ECO:0007669"/>
    <property type="project" value="UniProtKB-KW"/>
</dbReference>
<evidence type="ECO:0000313" key="3">
    <source>
        <dbReference type="EnsemblProtists" id="PYU1_T014999"/>
    </source>
</evidence>
<reference evidence="4" key="2">
    <citation type="submission" date="2010-04" db="EMBL/GenBank/DDBJ databases">
        <authorList>
            <person name="Buell R."/>
            <person name="Hamilton J."/>
            <person name="Hostetler J."/>
        </authorList>
    </citation>
    <scope>NUCLEOTIDE SEQUENCE [LARGE SCALE GENOMIC DNA]</scope>
    <source>
        <strain evidence="4">DAOM:BR144</strain>
    </source>
</reference>
<reference evidence="4" key="1">
    <citation type="journal article" date="2010" name="Genome Biol.">
        <title>Genome sequence of the necrotrophic plant pathogen Pythium ultimum reveals original pathogenicity mechanisms and effector repertoire.</title>
        <authorList>
            <person name="Levesque C.A."/>
            <person name="Brouwer H."/>
            <person name="Cano L."/>
            <person name="Hamilton J.P."/>
            <person name="Holt C."/>
            <person name="Huitema E."/>
            <person name="Raffaele S."/>
            <person name="Robideau G.P."/>
            <person name="Thines M."/>
            <person name="Win J."/>
            <person name="Zerillo M.M."/>
            <person name="Beakes G.W."/>
            <person name="Boore J.L."/>
            <person name="Busam D."/>
            <person name="Dumas B."/>
            <person name="Ferriera S."/>
            <person name="Fuerstenberg S.I."/>
            <person name="Gachon C.M."/>
            <person name="Gaulin E."/>
            <person name="Govers F."/>
            <person name="Grenville-Briggs L."/>
            <person name="Horner N."/>
            <person name="Hostetler J."/>
            <person name="Jiang R.H."/>
            <person name="Johnson J."/>
            <person name="Krajaejun T."/>
            <person name="Lin H."/>
            <person name="Meijer H.J."/>
            <person name="Moore B."/>
            <person name="Morris P."/>
            <person name="Phuntmart V."/>
            <person name="Puiu D."/>
            <person name="Shetty J."/>
            <person name="Stajich J.E."/>
            <person name="Tripathy S."/>
            <person name="Wawra S."/>
            <person name="van West P."/>
            <person name="Whitty B.R."/>
            <person name="Coutinho P.M."/>
            <person name="Henrissat B."/>
            <person name="Martin F."/>
            <person name="Thomas P.D."/>
            <person name="Tyler B.M."/>
            <person name="De Vries R.P."/>
            <person name="Kamoun S."/>
            <person name="Yandell M."/>
            <person name="Tisserat N."/>
            <person name="Buell C.R."/>
        </authorList>
    </citation>
    <scope>NUCLEOTIDE SEQUENCE</scope>
    <source>
        <strain evidence="4">DAOM:BR144</strain>
    </source>
</reference>
<dbReference type="InterPro" id="IPR002347">
    <property type="entry name" value="SDR_fam"/>
</dbReference>
<dbReference type="InterPro" id="IPR051468">
    <property type="entry name" value="Fungal_SecMetab_SDRs"/>
</dbReference>
<protein>
    <recommendedName>
        <fullName evidence="5">NAD(P)-binding domain-containing protein</fullName>
    </recommendedName>
</protein>
<dbReference type="VEuPathDB" id="FungiDB:PYU1_G014968"/>
<dbReference type="eggNOG" id="KOG1611">
    <property type="taxonomic scope" value="Eukaryota"/>
</dbReference>
<dbReference type="PRINTS" id="PR00081">
    <property type="entry name" value="GDHRDH"/>
</dbReference>
<dbReference type="Proteomes" id="UP000019132">
    <property type="component" value="Unassembled WGS sequence"/>
</dbReference>